<evidence type="ECO:0000313" key="2">
    <source>
        <dbReference type="EMBL" id="PHM22979.1"/>
    </source>
</evidence>
<evidence type="ECO:0000313" key="3">
    <source>
        <dbReference type="EMBL" id="RKE90550.1"/>
    </source>
</evidence>
<dbReference type="RefSeq" id="WP_099133200.1">
    <property type="nucleotide sequence ID" value="NZ_CAWNOJ010000029.1"/>
</dbReference>
<dbReference type="Proteomes" id="UP000225605">
    <property type="component" value="Unassembled WGS sequence"/>
</dbReference>
<proteinExistence type="predicted"/>
<evidence type="ECO:0000313" key="4">
    <source>
        <dbReference type="EMBL" id="RKE92647.1"/>
    </source>
</evidence>
<name>A0A2D0IKR5_9GAMM</name>
<evidence type="ECO:0000313" key="6">
    <source>
        <dbReference type="Proteomes" id="UP000283568"/>
    </source>
</evidence>
<reference evidence="1 5" key="1">
    <citation type="journal article" date="2017" name="Nat. Microbiol.">
        <title>Natural product diversity associated with the nematode symbionts Photorhabdus and Xenorhabdus.</title>
        <authorList>
            <person name="Tobias N.J."/>
            <person name="Wolff H."/>
            <person name="Djahanschiri B."/>
            <person name="Grundmann F."/>
            <person name="Kronenwerth M."/>
            <person name="Shi Y.M."/>
            <person name="Simonyi S."/>
            <person name="Grun P."/>
            <person name="Shapiro-Ilan D."/>
            <person name="Pidot S.J."/>
            <person name="Stinear T.P."/>
            <person name="Ebersberger I."/>
            <person name="Bode H.B."/>
        </authorList>
    </citation>
    <scope>NUCLEOTIDE SEQUENCE [LARGE SCALE GENOMIC DNA]</scope>
    <source>
        <strain evidence="1 5">DSM 16337</strain>
    </source>
</reference>
<comment type="caution">
    <text evidence="1">The sequence shown here is derived from an EMBL/GenBank/DDBJ whole genome shotgun (WGS) entry which is preliminary data.</text>
</comment>
<dbReference type="AlphaFoldDB" id="A0A2D0IKR5"/>
<dbReference type="OrthoDB" id="6445690at2"/>
<organism evidence="1 5">
    <name type="scientific">Xenorhabdus ehlersii</name>
    <dbReference type="NCBI Taxonomy" id="290111"/>
    <lineage>
        <taxon>Bacteria</taxon>
        <taxon>Pseudomonadati</taxon>
        <taxon>Pseudomonadota</taxon>
        <taxon>Gammaproteobacteria</taxon>
        <taxon>Enterobacterales</taxon>
        <taxon>Morganellaceae</taxon>
        <taxon>Xenorhabdus</taxon>
    </lineage>
</organism>
<gene>
    <name evidence="4" type="ORF">BDE27_0303</name>
    <name evidence="3" type="ORF">BDE27_2425</name>
    <name evidence="2" type="ORF">Xehl_03213</name>
    <name evidence="1" type="ORF">Xehl_03707</name>
</gene>
<sequence length="80" mass="9310">MTEYEINRMKSDIAERMAALEFLRDEIGCFPSYMDNIFTGRLFKGWRFIKSPEPENEILFVNGLQPAITKREFDLTVGGN</sequence>
<reference evidence="3 6" key="2">
    <citation type="submission" date="2018-09" db="EMBL/GenBank/DDBJ databases">
        <title>Genomic Encyclopedia of Archaeal and Bacterial Type Strains, Phase II (KMG-II): from individual species to whole genera.</title>
        <authorList>
            <person name="Goeker M."/>
        </authorList>
    </citation>
    <scope>NUCLEOTIDE SEQUENCE [LARGE SCALE GENOMIC DNA]</scope>
    <source>
        <strain evidence="3 6">DSM 16337</strain>
    </source>
</reference>
<accession>A0A2D0IKR5</accession>
<dbReference type="EMBL" id="NIBT01000028">
    <property type="protein sequence ID" value="PHM22363.1"/>
    <property type="molecule type" value="Genomic_DNA"/>
</dbReference>
<evidence type="ECO:0000313" key="5">
    <source>
        <dbReference type="Proteomes" id="UP000225605"/>
    </source>
</evidence>
<dbReference type="Proteomes" id="UP000283568">
    <property type="component" value="Unassembled WGS sequence"/>
</dbReference>
<evidence type="ECO:0000313" key="1">
    <source>
        <dbReference type="EMBL" id="PHM22363.1"/>
    </source>
</evidence>
<dbReference type="EMBL" id="RAQI01000001">
    <property type="protein sequence ID" value="RKE92647.1"/>
    <property type="molecule type" value="Genomic_DNA"/>
</dbReference>
<keyword evidence="6" id="KW-1185">Reference proteome</keyword>
<dbReference type="EMBL" id="RAQI01000003">
    <property type="protein sequence ID" value="RKE90550.1"/>
    <property type="molecule type" value="Genomic_DNA"/>
</dbReference>
<dbReference type="EMBL" id="NIBT01000018">
    <property type="protein sequence ID" value="PHM22979.1"/>
    <property type="molecule type" value="Genomic_DNA"/>
</dbReference>
<protein>
    <submittedName>
        <fullName evidence="1">Uncharacterized protein</fullName>
    </submittedName>
</protein>